<comment type="cofactor">
    <cofactor evidence="12 15">
        <name>Zn(2+)</name>
        <dbReference type="ChEBI" id="CHEBI:29105"/>
    </cofactor>
    <text evidence="12 15">Binds 1 zinc ion per subunit.</text>
</comment>
<dbReference type="SUPFAM" id="SSF47719">
    <property type="entry name" value="p53 tetramerization domain"/>
    <property type="match status" value="1"/>
</dbReference>
<keyword evidence="7 15" id="KW-0805">Transcription regulation</keyword>
<dbReference type="InterPro" id="IPR012346">
    <property type="entry name" value="p53/RUNT-type_TF_DNA-bd_sf"/>
</dbReference>
<reference evidence="19" key="2">
    <citation type="submission" date="2025-09" db="UniProtKB">
        <authorList>
            <consortium name="Ensembl"/>
        </authorList>
    </citation>
    <scope>IDENTIFICATION</scope>
</reference>
<dbReference type="AlphaFoldDB" id="A0A672M874"/>
<keyword evidence="15" id="KW-0963">Cytoplasm</keyword>
<keyword evidence="10 15" id="KW-0804">Transcription</keyword>
<evidence type="ECO:0000256" key="6">
    <source>
        <dbReference type="ARBA" id="ARBA00022833"/>
    </source>
</evidence>
<feature type="binding site" evidence="12">
    <location>
        <position position="141"/>
    </location>
    <ligand>
        <name>Zn(2+)</name>
        <dbReference type="ChEBI" id="CHEBI:29105"/>
    </ligand>
</feature>
<gene>
    <name evidence="19" type="primary">LOC107590651</name>
</gene>
<dbReference type="PROSITE" id="PS00348">
    <property type="entry name" value="P53"/>
    <property type="match status" value="1"/>
</dbReference>
<evidence type="ECO:0000256" key="4">
    <source>
        <dbReference type="ARBA" id="ARBA00022703"/>
    </source>
</evidence>
<dbReference type="GO" id="GO:0046872">
    <property type="term" value="F:metal ion binding"/>
    <property type="evidence" value="ECO:0007669"/>
    <property type="project" value="UniProtKB-KW"/>
</dbReference>
<dbReference type="CDD" id="cd08367">
    <property type="entry name" value="P53"/>
    <property type="match status" value="1"/>
</dbReference>
<dbReference type="GO" id="GO:0051262">
    <property type="term" value="P:protein tetramerization"/>
    <property type="evidence" value="ECO:0007669"/>
    <property type="project" value="InterPro"/>
</dbReference>
<feature type="compositionally biased region" description="Low complexity" evidence="16">
    <location>
        <begin position="325"/>
        <end position="336"/>
    </location>
</feature>
<dbReference type="GO" id="GO:0005634">
    <property type="term" value="C:nucleus"/>
    <property type="evidence" value="ECO:0007669"/>
    <property type="project" value="UniProtKB-SubCell"/>
</dbReference>
<feature type="domain" description="p53 DNA-binding" evidence="17">
    <location>
        <begin position="62"/>
        <end position="251"/>
    </location>
</feature>
<evidence type="ECO:0000256" key="13">
    <source>
        <dbReference type="PIRSR" id="PIRSR602117-2"/>
    </source>
</evidence>
<organism evidence="19 20">
    <name type="scientific">Sinocyclocheilus grahami</name>
    <name type="common">Dianchi golden-line fish</name>
    <name type="synonym">Barbus grahami</name>
    <dbReference type="NCBI Taxonomy" id="75366"/>
    <lineage>
        <taxon>Eukaryota</taxon>
        <taxon>Metazoa</taxon>
        <taxon>Chordata</taxon>
        <taxon>Craniata</taxon>
        <taxon>Vertebrata</taxon>
        <taxon>Euteleostomi</taxon>
        <taxon>Actinopterygii</taxon>
        <taxon>Neopterygii</taxon>
        <taxon>Teleostei</taxon>
        <taxon>Ostariophysi</taxon>
        <taxon>Cypriniformes</taxon>
        <taxon>Cyprinidae</taxon>
        <taxon>Cyprininae</taxon>
        <taxon>Sinocyclocheilus</taxon>
    </lineage>
</organism>
<evidence type="ECO:0000313" key="20">
    <source>
        <dbReference type="Proteomes" id="UP000472262"/>
    </source>
</evidence>
<feature type="region of interest" description="Disordered" evidence="16">
    <location>
        <begin position="325"/>
        <end position="344"/>
    </location>
</feature>
<evidence type="ECO:0000256" key="16">
    <source>
        <dbReference type="SAM" id="MobiDB-lite"/>
    </source>
</evidence>
<evidence type="ECO:0000256" key="3">
    <source>
        <dbReference type="ARBA" id="ARBA00022553"/>
    </source>
</evidence>
<evidence type="ECO:0000256" key="11">
    <source>
        <dbReference type="ARBA" id="ARBA00023242"/>
    </source>
</evidence>
<feature type="region of interest" description="Disordered" evidence="16">
    <location>
        <begin position="18"/>
        <end position="54"/>
    </location>
</feature>
<keyword evidence="5 12" id="KW-0479">Metal-binding</keyword>
<dbReference type="GO" id="GO:0006915">
    <property type="term" value="P:apoptotic process"/>
    <property type="evidence" value="ECO:0007669"/>
    <property type="project" value="UniProtKB-KW"/>
</dbReference>
<comment type="subcellular location">
    <subcellularLocation>
        <location evidence="15">Cytoplasm</location>
    </subcellularLocation>
    <subcellularLocation>
        <location evidence="15">Nucleus</location>
    </subcellularLocation>
</comment>
<dbReference type="InterPro" id="IPR008967">
    <property type="entry name" value="p53-like_TF_DNA-bd_sf"/>
</dbReference>
<dbReference type="InterPro" id="IPR036674">
    <property type="entry name" value="p53_tetramer_sf"/>
</dbReference>
<feature type="region of interest" description="Disordered" evidence="16">
    <location>
        <begin position="354"/>
        <end position="374"/>
    </location>
</feature>
<accession>A0A672M874</accession>
<keyword evidence="3" id="KW-0597">Phosphoprotein</keyword>
<evidence type="ECO:0000256" key="2">
    <source>
        <dbReference type="ARBA" id="ARBA00011393"/>
    </source>
</evidence>
<dbReference type="GO" id="GO:0000981">
    <property type="term" value="F:DNA-binding transcription factor activity, RNA polymerase II-specific"/>
    <property type="evidence" value="ECO:0007669"/>
    <property type="project" value="TreeGrafter"/>
</dbReference>
<evidence type="ECO:0000259" key="17">
    <source>
        <dbReference type="Pfam" id="PF00870"/>
    </source>
</evidence>
<dbReference type="PANTHER" id="PTHR11447">
    <property type="entry name" value="CELLULAR TUMOR ANTIGEN P53"/>
    <property type="match status" value="1"/>
</dbReference>
<evidence type="ECO:0000256" key="8">
    <source>
        <dbReference type="ARBA" id="ARBA00023125"/>
    </source>
</evidence>
<reference evidence="19" key="1">
    <citation type="submission" date="2025-08" db="UniProtKB">
        <authorList>
            <consortium name="Ensembl"/>
        </authorList>
    </citation>
    <scope>IDENTIFICATION</scope>
</reference>
<dbReference type="Gene3D" id="4.10.170.10">
    <property type="entry name" value="p53-like tetramerisation domain"/>
    <property type="match status" value="1"/>
</dbReference>
<comment type="similarity">
    <text evidence="1 15">Belongs to the p53 family.</text>
</comment>
<dbReference type="InterPro" id="IPR010991">
    <property type="entry name" value="p53_tetrameristn"/>
</dbReference>
<name>A0A672M874_SINGR</name>
<evidence type="ECO:0000256" key="7">
    <source>
        <dbReference type="ARBA" id="ARBA00023015"/>
    </source>
</evidence>
<evidence type="ECO:0000256" key="5">
    <source>
        <dbReference type="ARBA" id="ARBA00022723"/>
    </source>
</evidence>
<evidence type="ECO:0000256" key="9">
    <source>
        <dbReference type="ARBA" id="ARBA00023159"/>
    </source>
</evidence>
<dbReference type="SUPFAM" id="SSF49417">
    <property type="entry name" value="p53-like transcription factors"/>
    <property type="match status" value="1"/>
</dbReference>
<keyword evidence="20" id="KW-1185">Reference proteome</keyword>
<evidence type="ECO:0000256" key="12">
    <source>
        <dbReference type="PIRSR" id="PIRSR602117-1"/>
    </source>
</evidence>
<evidence type="ECO:0000259" key="18">
    <source>
        <dbReference type="Pfam" id="PF07710"/>
    </source>
</evidence>
<dbReference type="PANTHER" id="PTHR11447:SF8">
    <property type="entry name" value="TUMOR PROTEIN 63"/>
    <property type="match status" value="1"/>
</dbReference>
<protein>
    <recommendedName>
        <fullName evidence="15">Cellular tumor antigen p53</fullName>
    </recommendedName>
</protein>
<evidence type="ECO:0000256" key="10">
    <source>
        <dbReference type="ARBA" id="ARBA00023163"/>
    </source>
</evidence>
<feature type="cross-link" description="Glycyl lysine isopeptide (Lys-Gly) (interchain with G-Cter in ubiquitin)" evidence="14">
    <location>
        <position position="255"/>
    </location>
</feature>
<keyword evidence="4 15" id="KW-0053">Apoptosis</keyword>
<dbReference type="Pfam" id="PF07710">
    <property type="entry name" value="P53_tetramer"/>
    <property type="match status" value="1"/>
</dbReference>
<dbReference type="GO" id="GO:0060429">
    <property type="term" value="P:epithelium development"/>
    <property type="evidence" value="ECO:0007669"/>
    <property type="project" value="UniProtKB-ARBA"/>
</dbReference>
<evidence type="ECO:0000256" key="14">
    <source>
        <dbReference type="PIRSR" id="PIRSR602117-3"/>
    </source>
</evidence>
<dbReference type="GO" id="GO:0009653">
    <property type="term" value="P:anatomical structure morphogenesis"/>
    <property type="evidence" value="ECO:0007669"/>
    <property type="project" value="UniProtKB-ARBA"/>
</dbReference>
<dbReference type="PRINTS" id="PR00386">
    <property type="entry name" value="P53SUPPRESSR"/>
</dbReference>
<comment type="function">
    <text evidence="15">Multifunctional transcription factor that induces cell cycle arrest, DNA repair or apoptosis upon binding to its target DNA sequence. Acts as a tumor suppressor in many tumor types; induces growth arrest or apoptosis depending on the physiological circumstances and cell type. Negatively regulates cell division by controlling expression of a set of genes required for this process. One of the activated genes is an inhibitor of cyclin-dependent kinases. Apoptosis induction seems to be mediated either by stimulation of BAX and FAS antigen expression, or by repression of Bcl-2 expression.</text>
</comment>
<dbReference type="Gene3D" id="2.60.40.720">
    <property type="match status" value="1"/>
</dbReference>
<dbReference type="Ensembl" id="ENSSGRT00000037193.1">
    <property type="protein sequence ID" value="ENSSGRP00000034648.1"/>
    <property type="gene ID" value="ENSSGRG00000018787.1"/>
</dbReference>
<evidence type="ECO:0000313" key="19">
    <source>
        <dbReference type="Ensembl" id="ENSSGRP00000034648.1"/>
    </source>
</evidence>
<feature type="domain" description="p53 tetramerisation" evidence="18">
    <location>
        <begin position="285"/>
        <end position="314"/>
    </location>
</feature>
<feature type="binding site" evidence="12">
    <location>
        <position position="206"/>
    </location>
    <ligand>
        <name>Zn(2+)</name>
        <dbReference type="ChEBI" id="CHEBI:29105"/>
    </ligand>
</feature>
<keyword evidence="8 15" id="KW-0238">DNA-binding</keyword>
<keyword evidence="11 15" id="KW-0539">Nucleus</keyword>
<feature type="compositionally biased region" description="Basic and acidic residues" evidence="16">
    <location>
        <begin position="249"/>
        <end position="260"/>
    </location>
</feature>
<sequence>IIYIPQYTSLGLLNSMDQNGGSTSTSPYNNEHAQNNVTAPSPYAQPSSTFEALSPSPAIPSNTDYAGPHTFDVSFQQSSTAKSATWTYSTELKKLYCQIAKTCPIQIKVLTNPPQGAVIRAMPVYKKAEHVTEVVKRCPNHELSREFNDGQIAPPSHLIRVEGNSHAQYMEDSITGRQSVLVPYEPPQVGTEFTTILYNFMCNSSCVGGMNRRPILIIVTLESRDGQVLGRRCFEARICACPGRDRKADEDSIRKQHVSDGTKSSEGTKRRNLTSRLTPSLSFSVLQIKGREIYEILVKIKESLELMQFLPQQTIESYRQQQQNLLQKQSSLPPQSAFGSSSPTLCKNKLPSVSQLMNPQQRNTLTPSSMSGGLTDSKASIKSLII</sequence>
<dbReference type="FunFam" id="2.60.40.720:FF:000002">
    <property type="entry name" value="Cellular tumor antigen p53"/>
    <property type="match status" value="1"/>
</dbReference>
<dbReference type="InterPro" id="IPR002117">
    <property type="entry name" value="p53_tumour_suppressor"/>
</dbReference>
<dbReference type="Pfam" id="PF00870">
    <property type="entry name" value="P53"/>
    <property type="match status" value="1"/>
</dbReference>
<comment type="subunit">
    <text evidence="2 15">Binds DNA as a homotetramer.</text>
</comment>
<feature type="compositionally biased region" description="Polar residues" evidence="16">
    <location>
        <begin position="18"/>
        <end position="51"/>
    </location>
</feature>
<feature type="site" description="Interaction with DNA" evidence="13">
    <location>
        <position position="82"/>
    </location>
</feature>
<keyword evidence="15" id="KW-0131">Cell cycle</keyword>
<feature type="region of interest" description="Disordered" evidence="16">
    <location>
        <begin position="249"/>
        <end position="273"/>
    </location>
</feature>
<keyword evidence="6 12" id="KW-0862">Zinc</keyword>
<proteinExistence type="inferred from homology"/>
<feature type="binding site" evidence="12">
    <location>
        <position position="138"/>
    </location>
    <ligand>
        <name>Zn(2+)</name>
        <dbReference type="ChEBI" id="CHEBI:29105"/>
    </ligand>
</feature>
<dbReference type="GO" id="GO:0005737">
    <property type="term" value="C:cytoplasm"/>
    <property type="evidence" value="ECO:0007669"/>
    <property type="project" value="UniProtKB-SubCell"/>
</dbReference>
<feature type="binding site" evidence="12">
    <location>
        <position position="202"/>
    </location>
    <ligand>
        <name>Zn(2+)</name>
        <dbReference type="ChEBI" id="CHEBI:29105"/>
    </ligand>
</feature>
<evidence type="ECO:0000256" key="15">
    <source>
        <dbReference type="RuleBase" id="RU003304"/>
    </source>
</evidence>
<dbReference type="GO" id="GO:0000978">
    <property type="term" value="F:RNA polymerase II cis-regulatory region sequence-specific DNA binding"/>
    <property type="evidence" value="ECO:0007669"/>
    <property type="project" value="TreeGrafter"/>
</dbReference>
<evidence type="ECO:0000256" key="1">
    <source>
        <dbReference type="ARBA" id="ARBA00006167"/>
    </source>
</evidence>
<dbReference type="Proteomes" id="UP000472262">
    <property type="component" value="Unassembled WGS sequence"/>
</dbReference>
<dbReference type="InterPro" id="IPR011615">
    <property type="entry name" value="p53_DNA-bd"/>
</dbReference>
<dbReference type="InterPro" id="IPR057064">
    <property type="entry name" value="P53_central_site"/>
</dbReference>
<keyword evidence="9 15" id="KW-0010">Activator</keyword>